<accession>A0ABZ3CT77</accession>
<name>A0ABZ3CT77_9GAMM</name>
<dbReference type="Gene3D" id="1.10.3860.10">
    <property type="entry name" value="Sodium:dicarboxylate symporter"/>
    <property type="match status" value="1"/>
</dbReference>
<keyword evidence="5 7" id="KW-1133">Transmembrane helix</keyword>
<feature type="transmembrane region" description="Helical" evidence="7">
    <location>
        <begin position="12"/>
        <end position="39"/>
    </location>
</feature>
<evidence type="ECO:0000256" key="1">
    <source>
        <dbReference type="ARBA" id="ARBA00004651"/>
    </source>
</evidence>
<evidence type="ECO:0000256" key="2">
    <source>
        <dbReference type="ARBA" id="ARBA00022448"/>
    </source>
</evidence>
<keyword evidence="3" id="KW-1003">Cell membrane</keyword>
<organism evidence="8 9">
    <name type="scientific">Salinicola lusitanus</name>
    <dbReference type="NCBI Taxonomy" id="1949085"/>
    <lineage>
        <taxon>Bacteria</taxon>
        <taxon>Pseudomonadati</taxon>
        <taxon>Pseudomonadota</taxon>
        <taxon>Gammaproteobacteria</taxon>
        <taxon>Oceanospirillales</taxon>
        <taxon>Halomonadaceae</taxon>
        <taxon>Salinicola</taxon>
    </lineage>
</organism>
<feature type="transmembrane region" description="Helical" evidence="7">
    <location>
        <begin position="137"/>
        <end position="161"/>
    </location>
</feature>
<feature type="transmembrane region" description="Helical" evidence="7">
    <location>
        <begin position="218"/>
        <end position="235"/>
    </location>
</feature>
<dbReference type="Pfam" id="PF00375">
    <property type="entry name" value="SDF"/>
    <property type="match status" value="1"/>
</dbReference>
<keyword evidence="9" id="KW-1185">Reference proteome</keyword>
<evidence type="ECO:0000256" key="5">
    <source>
        <dbReference type="ARBA" id="ARBA00022989"/>
    </source>
</evidence>
<dbReference type="InterPro" id="IPR036458">
    <property type="entry name" value="Na:dicarbo_symporter_sf"/>
</dbReference>
<evidence type="ECO:0000256" key="4">
    <source>
        <dbReference type="ARBA" id="ARBA00022692"/>
    </source>
</evidence>
<feature type="transmembrane region" description="Helical" evidence="7">
    <location>
        <begin position="81"/>
        <end position="103"/>
    </location>
</feature>
<dbReference type="PANTHER" id="PTHR42865">
    <property type="entry name" value="PROTON/GLUTAMATE-ASPARTATE SYMPORTER"/>
    <property type="match status" value="1"/>
</dbReference>
<keyword evidence="6 7" id="KW-0472">Membrane</keyword>
<comment type="subcellular location">
    <subcellularLocation>
        <location evidence="1">Cell membrane</location>
        <topology evidence="1">Multi-pass membrane protein</topology>
    </subcellularLocation>
</comment>
<dbReference type="RefSeq" id="WP_342595095.1">
    <property type="nucleotide sequence ID" value="NZ_CP151919.1"/>
</dbReference>
<evidence type="ECO:0000313" key="8">
    <source>
        <dbReference type="EMBL" id="XAD54381.1"/>
    </source>
</evidence>
<dbReference type="PANTHER" id="PTHR42865:SF7">
    <property type="entry name" value="PROTON_GLUTAMATE-ASPARTATE SYMPORTER"/>
    <property type="match status" value="1"/>
</dbReference>
<dbReference type="PRINTS" id="PR00173">
    <property type="entry name" value="EDTRNSPORT"/>
</dbReference>
<gene>
    <name evidence="8" type="ORF">AAGT95_21590</name>
</gene>
<sequence length="439" mass="45407">MKTLFRGYLDASLILRVTIALVLGVAVGLIGGETVAAWLAPLGDLLLRLLQFLIVPIVLFTLIVGINQADLGRMGRIGGKVFGYYVVTSALAIIVGLVVASLLSPGSGMTLDDGASVSVPENPGIVSVLLSIVPSNIVAALAEPNLLGIIFTAFVFGIALLKLRQRGAALEDAAQADGEAHSDEKPRSDEKTQGELAEKLYVMIEGLNAVTMKVMSGVLQYVPIGVFAIVAGTVAKQGLDTILSLGNMVVVLYLALAVHLLLYCVLMKGFGVRLRDFFREARTPMATAFATQSSTGTLPLTLNAARRLGISQSLYGFSLPLGATINMDGAAIRIAISAVFAANVAGIPLDFMTMVEIVLIGTLTSIGTAGVPGAGIVMIATVFAQVGLPIETVALLTSIDALVGMGCTALNVTGDLAGTAIISRSEGERAPRAADATAT</sequence>
<proteinExistence type="predicted"/>
<evidence type="ECO:0000256" key="6">
    <source>
        <dbReference type="ARBA" id="ARBA00023136"/>
    </source>
</evidence>
<dbReference type="InterPro" id="IPR001991">
    <property type="entry name" value="Na-dicarboxylate_symporter"/>
</dbReference>
<dbReference type="Proteomes" id="UP001453229">
    <property type="component" value="Chromosome"/>
</dbReference>
<reference evidence="8 9" key="1">
    <citation type="submission" date="2024-04" db="EMBL/GenBank/DDBJ databases">
        <title>Salinicola lusitanus LLJ914,a marine bacterium isolated from the Okinawa Trough.</title>
        <authorList>
            <person name="Li J."/>
        </authorList>
    </citation>
    <scope>NUCLEOTIDE SEQUENCE [LARGE SCALE GENOMIC DNA]</scope>
    <source>
        <strain evidence="8 9">LLJ914</strain>
    </source>
</reference>
<dbReference type="EMBL" id="CP151919">
    <property type="protein sequence ID" value="XAD54381.1"/>
    <property type="molecule type" value="Genomic_DNA"/>
</dbReference>
<feature type="transmembrane region" description="Helical" evidence="7">
    <location>
        <begin position="241"/>
        <end position="266"/>
    </location>
</feature>
<protein>
    <submittedName>
        <fullName evidence="8">Dicarboxylate/amino acid:cation symporter</fullName>
    </submittedName>
</protein>
<keyword evidence="2" id="KW-0813">Transport</keyword>
<evidence type="ECO:0000256" key="3">
    <source>
        <dbReference type="ARBA" id="ARBA00022475"/>
    </source>
</evidence>
<feature type="transmembrane region" description="Helical" evidence="7">
    <location>
        <begin position="45"/>
        <end position="69"/>
    </location>
</feature>
<keyword evidence="4 7" id="KW-0812">Transmembrane</keyword>
<evidence type="ECO:0000313" key="9">
    <source>
        <dbReference type="Proteomes" id="UP001453229"/>
    </source>
</evidence>
<evidence type="ECO:0000256" key="7">
    <source>
        <dbReference type="SAM" id="Phobius"/>
    </source>
</evidence>
<dbReference type="SUPFAM" id="SSF118215">
    <property type="entry name" value="Proton glutamate symport protein"/>
    <property type="match status" value="1"/>
</dbReference>